<dbReference type="InterPro" id="IPR016181">
    <property type="entry name" value="Acyl_CoA_acyltransferase"/>
</dbReference>
<proteinExistence type="predicted"/>
<comment type="caution">
    <text evidence="1">The sequence shown here is derived from an EMBL/GenBank/DDBJ whole genome shotgun (WGS) entry which is preliminary data.</text>
</comment>
<keyword evidence="2" id="KW-1185">Reference proteome</keyword>
<dbReference type="OrthoDB" id="6290225at2"/>
<dbReference type="Proteomes" id="UP000036908">
    <property type="component" value="Unassembled WGS sequence"/>
</dbReference>
<dbReference type="SUPFAM" id="SSF55729">
    <property type="entry name" value="Acyl-CoA N-acyltransferases (Nat)"/>
    <property type="match status" value="1"/>
</dbReference>
<name>A0A0L8AP60_9BACT</name>
<evidence type="ECO:0000313" key="1">
    <source>
        <dbReference type="EMBL" id="KOF04010.1"/>
    </source>
</evidence>
<sequence length="187" mass="22368">MPREYTVLNNQVFSDGVYSLVPIREEDRYDIMKWRNEQIYHLRQSKPLSEEDQDHYFSTVVSKLFDQEQPNQILFSYLKGDECIGYGGLVHINWTDKNAELSFIMETALEKEHFNTIWSTYLTLIERVAFKDLELHKLYVYAFDLRPHLYVALEKNNYFQDARLRDHCFFEGKAKDVVIQSKINPLR</sequence>
<dbReference type="Gene3D" id="3.40.630.30">
    <property type="match status" value="1"/>
</dbReference>
<dbReference type="RefSeq" id="WP_053222235.1">
    <property type="nucleotide sequence ID" value="NZ_JSVA01000004.1"/>
</dbReference>
<accession>A0A0L8AP60</accession>
<dbReference type="Pfam" id="PF13420">
    <property type="entry name" value="Acetyltransf_4"/>
    <property type="match status" value="1"/>
</dbReference>
<organism evidence="1 2">
    <name type="scientific">Roseivirga seohaensis subsp. aquiponti</name>
    <dbReference type="NCBI Taxonomy" id="1566026"/>
    <lineage>
        <taxon>Bacteria</taxon>
        <taxon>Pseudomonadati</taxon>
        <taxon>Bacteroidota</taxon>
        <taxon>Cytophagia</taxon>
        <taxon>Cytophagales</taxon>
        <taxon>Roseivirgaceae</taxon>
        <taxon>Roseivirga</taxon>
    </lineage>
</organism>
<dbReference type="GO" id="GO:0016740">
    <property type="term" value="F:transferase activity"/>
    <property type="evidence" value="ECO:0007669"/>
    <property type="project" value="UniProtKB-KW"/>
</dbReference>
<reference evidence="2" key="1">
    <citation type="submission" date="2014-11" db="EMBL/GenBank/DDBJ databases">
        <title>Genome sequencing of Roseivirga sp. D-25.</title>
        <authorList>
            <person name="Selvaratnam C."/>
            <person name="Thevarajoo S."/>
            <person name="Goh K.M."/>
            <person name="Eee R."/>
            <person name="Chan K.-G."/>
            <person name="Chong C.S."/>
        </authorList>
    </citation>
    <scope>NUCLEOTIDE SEQUENCE [LARGE SCALE GENOMIC DNA]</scope>
    <source>
        <strain evidence="2">D-25</strain>
    </source>
</reference>
<dbReference type="EMBL" id="JSVA01000004">
    <property type="protein sequence ID" value="KOF04010.1"/>
    <property type="molecule type" value="Genomic_DNA"/>
</dbReference>
<gene>
    <name evidence="1" type="ORF">OB69_03130</name>
</gene>
<protein>
    <submittedName>
        <fullName evidence="1">Ribosomal-protein-serine acetyltransferase</fullName>
    </submittedName>
</protein>
<evidence type="ECO:0000313" key="2">
    <source>
        <dbReference type="Proteomes" id="UP000036908"/>
    </source>
</evidence>
<dbReference type="AlphaFoldDB" id="A0A0L8AP60"/>
<dbReference type="PATRIC" id="fig|1566026.4.peg.2395"/>
<keyword evidence="1" id="KW-0808">Transferase</keyword>